<dbReference type="EMBL" id="BMMV01000005">
    <property type="protein sequence ID" value="GGJ89565.1"/>
    <property type="molecule type" value="Genomic_DNA"/>
</dbReference>
<proteinExistence type="predicted"/>
<dbReference type="Proteomes" id="UP000660265">
    <property type="component" value="Unassembled WGS sequence"/>
</dbReference>
<keyword evidence="3" id="KW-1185">Reference proteome</keyword>
<protein>
    <submittedName>
        <fullName evidence="2">Uncharacterized protein</fullName>
    </submittedName>
</protein>
<gene>
    <name evidence="2" type="ORF">GCM10011583_21210</name>
</gene>
<reference evidence="3" key="1">
    <citation type="journal article" date="2019" name="Int. J. Syst. Evol. Microbiol.">
        <title>The Global Catalogue of Microorganisms (GCM) 10K type strain sequencing project: providing services to taxonomists for standard genome sequencing and annotation.</title>
        <authorList>
            <consortium name="The Broad Institute Genomics Platform"/>
            <consortium name="The Broad Institute Genome Sequencing Center for Infectious Disease"/>
            <person name="Wu L."/>
            <person name="Ma J."/>
        </authorList>
    </citation>
    <scope>NUCLEOTIDE SEQUENCE [LARGE SCALE GENOMIC DNA]</scope>
    <source>
        <strain evidence="3">CGMCC 4.7275</strain>
    </source>
</reference>
<accession>A0ABQ2E4Z9</accession>
<evidence type="ECO:0000313" key="2">
    <source>
        <dbReference type="EMBL" id="GGJ89565.1"/>
    </source>
</evidence>
<feature type="compositionally biased region" description="Basic and acidic residues" evidence="1">
    <location>
        <begin position="18"/>
        <end position="36"/>
    </location>
</feature>
<name>A0ABQ2E4Z9_9ACTN</name>
<feature type="region of interest" description="Disordered" evidence="1">
    <location>
        <begin position="1"/>
        <end position="46"/>
    </location>
</feature>
<evidence type="ECO:0000313" key="3">
    <source>
        <dbReference type="Proteomes" id="UP000660265"/>
    </source>
</evidence>
<comment type="caution">
    <text evidence="2">The sequence shown here is derived from an EMBL/GenBank/DDBJ whole genome shotgun (WGS) entry which is preliminary data.</text>
</comment>
<sequence length="68" mass="7284">MARGGLSTGQSPGGSVTGRRERGPPERRERRGDGERGGPAADSPDTLFEFFLDVFVEGIAARARRRGP</sequence>
<organism evidence="2 3">
    <name type="scientific">Streptomyces camponoticapitis</name>
    <dbReference type="NCBI Taxonomy" id="1616125"/>
    <lineage>
        <taxon>Bacteria</taxon>
        <taxon>Bacillati</taxon>
        <taxon>Actinomycetota</taxon>
        <taxon>Actinomycetes</taxon>
        <taxon>Kitasatosporales</taxon>
        <taxon>Streptomycetaceae</taxon>
        <taxon>Streptomyces</taxon>
    </lineage>
</organism>
<evidence type="ECO:0000256" key="1">
    <source>
        <dbReference type="SAM" id="MobiDB-lite"/>
    </source>
</evidence>